<protein>
    <submittedName>
        <fullName evidence="3">Zinc ribbon domain-containing protein</fullName>
    </submittedName>
</protein>
<sequence length="414" mass="43703">MPMRQVSCRHCGHENTIHEPYCLACGARLDYVGSEDTTEADDMQPSVDPPAPPAVPTKPVEEPPRQEEPLGRPVISDLEGLLPRPELPHPFAWQDPAAGGRSLSPESVQRLQGLPRVGVPAGAARDTVRGVFPRFAQVQWPMLFLLATALLATLLGSGTVEDVPYQYGGSQSAARHLAELNEVSRVLVFWQNHPGVAGELDTAVAPVLTVLLRSTASLAFFSQHPLALPRVQTVLNDVRTALLRDLPEGSMPAGMTTVLAMAYWPGGPAALPAMASNGSAVLANENGGHPASVSGVRGQLRASDYNLHLIVTDQALDVVHWLELVSPATQVPVLAVTSAAAAPLLGPYLETGQLAGVVSGIGDAHHLAEPLAGSAAEDLTRHTLALSRFQSWLSIALVLVVLGALLVRGMALQS</sequence>
<feature type="compositionally biased region" description="Pro residues" evidence="1">
    <location>
        <begin position="47"/>
        <end position="56"/>
    </location>
</feature>
<evidence type="ECO:0000256" key="2">
    <source>
        <dbReference type="SAM" id="Phobius"/>
    </source>
</evidence>
<comment type="caution">
    <text evidence="3">The sequence shown here is derived from an EMBL/GenBank/DDBJ whole genome shotgun (WGS) entry which is preliminary data.</text>
</comment>
<evidence type="ECO:0000256" key="1">
    <source>
        <dbReference type="SAM" id="MobiDB-lite"/>
    </source>
</evidence>
<feature type="transmembrane region" description="Helical" evidence="2">
    <location>
        <begin position="389"/>
        <end position="407"/>
    </location>
</feature>
<dbReference type="AlphaFoldDB" id="A0A6B1DUX0"/>
<proteinExistence type="predicted"/>
<organism evidence="3">
    <name type="scientific">Caldilineaceae bacterium SB0662_bin_9</name>
    <dbReference type="NCBI Taxonomy" id="2605258"/>
    <lineage>
        <taxon>Bacteria</taxon>
        <taxon>Bacillati</taxon>
        <taxon>Chloroflexota</taxon>
        <taxon>Caldilineae</taxon>
        <taxon>Caldilineales</taxon>
        <taxon>Caldilineaceae</taxon>
    </lineage>
</organism>
<keyword evidence="2" id="KW-0472">Membrane</keyword>
<keyword evidence="2" id="KW-1133">Transmembrane helix</keyword>
<accession>A0A6B1DUX0</accession>
<evidence type="ECO:0000313" key="3">
    <source>
        <dbReference type="EMBL" id="MYD90796.1"/>
    </source>
</evidence>
<feature type="region of interest" description="Disordered" evidence="1">
    <location>
        <begin position="35"/>
        <end position="72"/>
    </location>
</feature>
<feature type="compositionally biased region" description="Basic and acidic residues" evidence="1">
    <location>
        <begin position="59"/>
        <end position="70"/>
    </location>
</feature>
<dbReference type="EMBL" id="VXPY01000077">
    <property type="protein sequence ID" value="MYD90796.1"/>
    <property type="molecule type" value="Genomic_DNA"/>
</dbReference>
<keyword evidence="2" id="KW-0812">Transmembrane</keyword>
<gene>
    <name evidence="3" type="ORF">F4Y08_10750</name>
</gene>
<name>A0A6B1DUX0_9CHLR</name>
<reference evidence="3" key="1">
    <citation type="submission" date="2019-09" db="EMBL/GenBank/DDBJ databases">
        <title>Characterisation of the sponge microbiome using genome-centric metagenomics.</title>
        <authorList>
            <person name="Engelberts J.P."/>
            <person name="Robbins S.J."/>
            <person name="De Goeij J.M."/>
            <person name="Aranda M."/>
            <person name="Bell S.C."/>
            <person name="Webster N.S."/>
        </authorList>
    </citation>
    <scope>NUCLEOTIDE SEQUENCE</scope>
    <source>
        <strain evidence="3">SB0662_bin_9</strain>
    </source>
</reference>